<proteinExistence type="predicted"/>
<keyword evidence="2" id="KW-1185">Reference proteome</keyword>
<accession>A0A256EZA6</accession>
<dbReference type="AlphaFoldDB" id="A0A256EZA6"/>
<gene>
    <name evidence="1" type="ORF">CEV33_3472</name>
</gene>
<sequence>MAMMNLKGTQFPKSVILHAVCFYVRYSVFYRDLQKILAERGRYIDHALNRWGIRSSPQRAVSQSFEQSRTVLISGRNYAASSAKT</sequence>
<evidence type="ECO:0000313" key="1">
    <source>
        <dbReference type="EMBL" id="OYR07776.1"/>
    </source>
</evidence>
<protein>
    <submittedName>
        <fullName evidence="1">Putative transposase</fullName>
    </submittedName>
</protein>
<reference evidence="1 2" key="1">
    <citation type="submission" date="2017-07" db="EMBL/GenBank/DDBJ databases">
        <title>Phylogenetic study on the rhizospheric bacterium Ochrobactrum sp. A44.</title>
        <authorList>
            <person name="Krzyzanowska D.M."/>
            <person name="Ossowicki A."/>
            <person name="Rajewska M."/>
            <person name="Maciag T."/>
            <person name="Kaczynski Z."/>
            <person name="Czerwicka M."/>
            <person name="Jafra S."/>
        </authorList>
    </citation>
    <scope>NUCLEOTIDE SEQUENCE [LARGE SCALE GENOMIC DNA]</scope>
    <source>
        <strain evidence="1 2">OgA9a</strain>
    </source>
</reference>
<comment type="caution">
    <text evidence="1">The sequence shown here is derived from an EMBL/GenBank/DDBJ whole genome shotgun (WGS) entry which is preliminary data.</text>
</comment>
<evidence type="ECO:0000313" key="2">
    <source>
        <dbReference type="Proteomes" id="UP000216478"/>
    </source>
</evidence>
<organism evidence="1 2">
    <name type="scientific">Brucella grignonensis</name>
    <dbReference type="NCBI Taxonomy" id="94627"/>
    <lineage>
        <taxon>Bacteria</taxon>
        <taxon>Pseudomonadati</taxon>
        <taxon>Pseudomonadota</taxon>
        <taxon>Alphaproteobacteria</taxon>
        <taxon>Hyphomicrobiales</taxon>
        <taxon>Brucellaceae</taxon>
        <taxon>Brucella/Ochrobactrum group</taxon>
        <taxon>Brucella</taxon>
    </lineage>
</organism>
<dbReference type="Proteomes" id="UP000216478">
    <property type="component" value="Unassembled WGS sequence"/>
</dbReference>
<dbReference type="EMBL" id="NNRL01000168">
    <property type="protein sequence ID" value="OYR07776.1"/>
    <property type="molecule type" value="Genomic_DNA"/>
</dbReference>
<name>A0A256EZA6_9HYPH</name>